<gene>
    <name evidence="5" type="ORF">DLAC_09224</name>
</gene>
<dbReference type="SUPFAM" id="SSF53335">
    <property type="entry name" value="S-adenosyl-L-methionine-dependent methyltransferases"/>
    <property type="match status" value="1"/>
</dbReference>
<feature type="domain" description="Methyltransferase type 11" evidence="4">
    <location>
        <begin position="42"/>
        <end position="131"/>
    </location>
</feature>
<evidence type="ECO:0000256" key="3">
    <source>
        <dbReference type="ARBA" id="ARBA00022679"/>
    </source>
</evidence>
<dbReference type="CDD" id="cd02440">
    <property type="entry name" value="AdoMet_MTases"/>
    <property type="match status" value="1"/>
</dbReference>
<evidence type="ECO:0000259" key="4">
    <source>
        <dbReference type="Pfam" id="PF08241"/>
    </source>
</evidence>
<dbReference type="OMA" id="GPYWPAE"/>
<dbReference type="EMBL" id="LODT01000037">
    <property type="protein sequence ID" value="KYQ90596.1"/>
    <property type="molecule type" value="Genomic_DNA"/>
</dbReference>
<proteinExistence type="inferred from homology"/>
<dbReference type="PANTHER" id="PTHR44942">
    <property type="entry name" value="METHYLTRANSF_11 DOMAIN-CONTAINING PROTEIN"/>
    <property type="match status" value="1"/>
</dbReference>
<comment type="caution">
    <text evidence="5">The sequence shown here is derived from an EMBL/GenBank/DDBJ whole genome shotgun (WGS) entry which is preliminary data.</text>
</comment>
<keyword evidence="6" id="KW-1185">Reference proteome</keyword>
<dbReference type="STRING" id="361077.A0A151Z9H3"/>
<organism evidence="5 6">
    <name type="scientific">Tieghemostelium lacteum</name>
    <name type="common">Slime mold</name>
    <name type="synonym">Dictyostelium lacteum</name>
    <dbReference type="NCBI Taxonomy" id="361077"/>
    <lineage>
        <taxon>Eukaryota</taxon>
        <taxon>Amoebozoa</taxon>
        <taxon>Evosea</taxon>
        <taxon>Eumycetozoa</taxon>
        <taxon>Dictyostelia</taxon>
        <taxon>Dictyosteliales</taxon>
        <taxon>Raperosteliaceae</taxon>
        <taxon>Tieghemostelium</taxon>
    </lineage>
</organism>
<dbReference type="InterPro" id="IPR029063">
    <property type="entry name" value="SAM-dependent_MTases_sf"/>
</dbReference>
<evidence type="ECO:0000256" key="2">
    <source>
        <dbReference type="ARBA" id="ARBA00022603"/>
    </source>
</evidence>
<dbReference type="Proteomes" id="UP000076078">
    <property type="component" value="Unassembled WGS sequence"/>
</dbReference>
<dbReference type="AlphaFoldDB" id="A0A151Z9H3"/>
<dbReference type="InterPro" id="IPR013216">
    <property type="entry name" value="Methyltransf_11"/>
</dbReference>
<dbReference type="OrthoDB" id="14850at2759"/>
<dbReference type="GO" id="GO:0008757">
    <property type="term" value="F:S-adenosylmethionine-dependent methyltransferase activity"/>
    <property type="evidence" value="ECO:0007669"/>
    <property type="project" value="InterPro"/>
</dbReference>
<dbReference type="Gene3D" id="3.40.50.150">
    <property type="entry name" value="Vaccinia Virus protein VP39"/>
    <property type="match status" value="1"/>
</dbReference>
<keyword evidence="2 5" id="KW-0489">Methyltransferase</keyword>
<dbReference type="Pfam" id="PF08241">
    <property type="entry name" value="Methyltransf_11"/>
    <property type="match status" value="1"/>
</dbReference>
<evidence type="ECO:0000256" key="1">
    <source>
        <dbReference type="ARBA" id="ARBA00008361"/>
    </source>
</evidence>
<evidence type="ECO:0000313" key="6">
    <source>
        <dbReference type="Proteomes" id="UP000076078"/>
    </source>
</evidence>
<dbReference type="InterPro" id="IPR051052">
    <property type="entry name" value="Diverse_substrate_MTase"/>
</dbReference>
<dbReference type="PANTHER" id="PTHR44942:SF4">
    <property type="entry name" value="METHYLTRANSFERASE TYPE 11 DOMAIN-CONTAINING PROTEIN"/>
    <property type="match status" value="1"/>
</dbReference>
<keyword evidence="3 5" id="KW-0808">Transferase</keyword>
<dbReference type="InParanoid" id="A0A151Z9H3"/>
<comment type="similarity">
    <text evidence="1">Belongs to the methyltransferase superfamily.</text>
</comment>
<protein>
    <submittedName>
        <fullName evidence="5">Putative SAM dependent methyltransferase</fullName>
    </submittedName>
</protein>
<dbReference type="FunCoup" id="A0A151Z9H3">
    <property type="interactions" value="57"/>
</dbReference>
<accession>A0A151Z9H3</accession>
<name>A0A151Z9H3_TIELA</name>
<dbReference type="GO" id="GO:0032259">
    <property type="term" value="P:methylation"/>
    <property type="evidence" value="ECO:0007669"/>
    <property type="project" value="UniProtKB-KW"/>
</dbReference>
<reference evidence="5 6" key="1">
    <citation type="submission" date="2015-12" db="EMBL/GenBank/DDBJ databases">
        <title>Dictyostelia acquired genes for synthesis and detection of signals that induce cell-type specialization by lateral gene transfer from prokaryotes.</title>
        <authorList>
            <person name="Gloeckner G."/>
            <person name="Schaap P."/>
        </authorList>
    </citation>
    <scope>NUCLEOTIDE SEQUENCE [LARGE SCALE GENOMIC DNA]</scope>
    <source>
        <strain evidence="5 6">TK</strain>
    </source>
</reference>
<sequence>MSNFKDYFGGVGDKYRDFRPSYPEELYDIIKKTAGNQTKLAVDVGCGNGQATVELAKFFDKVIGIDPSEGQIKNAIKRDNIEYLVSPAEEIKLPEKSIDMITVAQAVHWFNLPLFYDLTKKLLKKDGHLVIFGYGLMDITNNQEANKLHWKFYQTLGDEYWPPQRKYLDDKYVDIKPTYENTKRQDIFFDKTLTIGSLMGYYSTWSGYNQYLKVNPNSTLLKDHIDSILKSYNTTSMDTVVEVKFPLYLIISKNE</sequence>
<evidence type="ECO:0000313" key="5">
    <source>
        <dbReference type="EMBL" id="KYQ90596.1"/>
    </source>
</evidence>